<evidence type="ECO:0000256" key="2">
    <source>
        <dbReference type="ARBA" id="ARBA00004685"/>
    </source>
</evidence>
<dbReference type="PROSITE" id="PS00086">
    <property type="entry name" value="CYTOCHROME_P450"/>
    <property type="match status" value="1"/>
</dbReference>
<accession>A0A9W8XQR5</accession>
<keyword evidence="5 8" id="KW-0560">Oxidoreductase</keyword>
<evidence type="ECO:0000256" key="7">
    <source>
        <dbReference type="PIRSR" id="PIRSR602403-1"/>
    </source>
</evidence>
<comment type="cofactor">
    <cofactor evidence="1 7">
        <name>heme</name>
        <dbReference type="ChEBI" id="CHEBI:30413"/>
    </cofactor>
</comment>
<sequence length="414" mass="46362">MEDGKELVIMNDRLLKELKSLPDDILSAEVGINQDMLYKYSHVKVVDPVGQNAIRSDLTPGLPRLMPTIASEARAAINAHFPHDAESWVPVVVFPVVLDSVAQVSARLFVGAELCRDPRWLKCSQTAAIAAFATISAMKRFPAWLRPMAQYFVPEKVQLEKARAEAIRILREDSAHKVTKSSGEGKEDYLVTWIEKKNAAWAKDFVAQANLQLELSVAAIHTTTMALTHVLYDLATHPEYIEILRDEVKAALSKTGGVYNKDCIASMAKTDSFMKESQRLHPPALTTFKRRVMRDFTLSDGTHLPKGTSIEVDASARYHDLDSFEDPDQFDGMRFLRISEQTQQKSAHQYVASNQDYVFWGQGKHACPGRFFAANEIKTLLAMFILDYNVKLPPGVERPADIHIGTFVSDSKVL</sequence>
<keyword evidence="10" id="KW-1185">Reference proteome</keyword>
<dbReference type="InterPro" id="IPR002403">
    <property type="entry name" value="Cyt_P450_E_grp-IV"/>
</dbReference>
<comment type="pathway">
    <text evidence="2">Mycotoxin biosynthesis.</text>
</comment>
<dbReference type="GO" id="GO:0004497">
    <property type="term" value="F:monooxygenase activity"/>
    <property type="evidence" value="ECO:0007669"/>
    <property type="project" value="UniProtKB-KW"/>
</dbReference>
<dbReference type="InterPro" id="IPR001128">
    <property type="entry name" value="Cyt_P450"/>
</dbReference>
<dbReference type="GO" id="GO:0016705">
    <property type="term" value="F:oxidoreductase activity, acting on paired donors, with incorporation or reduction of molecular oxygen"/>
    <property type="evidence" value="ECO:0007669"/>
    <property type="project" value="InterPro"/>
</dbReference>
<evidence type="ECO:0000256" key="6">
    <source>
        <dbReference type="ARBA" id="ARBA00023004"/>
    </source>
</evidence>
<dbReference type="InterPro" id="IPR017972">
    <property type="entry name" value="Cyt_P450_CS"/>
</dbReference>
<dbReference type="OrthoDB" id="1844152at2759"/>
<keyword evidence="8" id="KW-0503">Monooxygenase</keyword>
<proteinExistence type="inferred from homology"/>
<dbReference type="PRINTS" id="PR00465">
    <property type="entry name" value="EP450IV"/>
</dbReference>
<evidence type="ECO:0008006" key="11">
    <source>
        <dbReference type="Google" id="ProtNLM"/>
    </source>
</evidence>
<evidence type="ECO:0000256" key="1">
    <source>
        <dbReference type="ARBA" id="ARBA00001971"/>
    </source>
</evidence>
<name>A0A9W8XQR5_9PLEO</name>
<comment type="caution">
    <text evidence="9">The sequence shown here is derived from an EMBL/GenBank/DDBJ whole genome shotgun (WGS) entry which is preliminary data.</text>
</comment>
<feature type="binding site" description="axial binding residue" evidence="7">
    <location>
        <position position="367"/>
    </location>
    <ligand>
        <name>heme</name>
        <dbReference type="ChEBI" id="CHEBI:30413"/>
    </ligand>
    <ligandPart>
        <name>Fe</name>
        <dbReference type="ChEBI" id="CHEBI:18248"/>
    </ligandPart>
</feature>
<dbReference type="Pfam" id="PF00067">
    <property type="entry name" value="p450"/>
    <property type="match status" value="1"/>
</dbReference>
<dbReference type="EMBL" id="JAPEUX010000002">
    <property type="protein sequence ID" value="KAJ4357136.1"/>
    <property type="molecule type" value="Genomic_DNA"/>
</dbReference>
<gene>
    <name evidence="9" type="ORF">N0V89_001711</name>
</gene>
<dbReference type="GO" id="GO:0005506">
    <property type="term" value="F:iron ion binding"/>
    <property type="evidence" value="ECO:0007669"/>
    <property type="project" value="InterPro"/>
</dbReference>
<keyword evidence="7 8" id="KW-0349">Heme</keyword>
<dbReference type="SUPFAM" id="SSF48264">
    <property type="entry name" value="Cytochrome P450"/>
    <property type="match status" value="1"/>
</dbReference>
<dbReference type="AlphaFoldDB" id="A0A9W8XQR5"/>
<dbReference type="RefSeq" id="XP_056073995.1">
    <property type="nucleotide sequence ID" value="XM_056210522.1"/>
</dbReference>
<dbReference type="PANTHER" id="PTHR46206">
    <property type="entry name" value="CYTOCHROME P450"/>
    <property type="match status" value="1"/>
</dbReference>
<organism evidence="9 10">
    <name type="scientific">Didymosphaeria variabile</name>
    <dbReference type="NCBI Taxonomy" id="1932322"/>
    <lineage>
        <taxon>Eukaryota</taxon>
        <taxon>Fungi</taxon>
        <taxon>Dikarya</taxon>
        <taxon>Ascomycota</taxon>
        <taxon>Pezizomycotina</taxon>
        <taxon>Dothideomycetes</taxon>
        <taxon>Pleosporomycetidae</taxon>
        <taxon>Pleosporales</taxon>
        <taxon>Massarineae</taxon>
        <taxon>Didymosphaeriaceae</taxon>
        <taxon>Didymosphaeria</taxon>
    </lineage>
</organism>
<comment type="similarity">
    <text evidence="3 8">Belongs to the cytochrome P450 family.</text>
</comment>
<evidence type="ECO:0000313" key="9">
    <source>
        <dbReference type="EMBL" id="KAJ4357136.1"/>
    </source>
</evidence>
<dbReference type="GO" id="GO:0020037">
    <property type="term" value="F:heme binding"/>
    <property type="evidence" value="ECO:0007669"/>
    <property type="project" value="InterPro"/>
</dbReference>
<dbReference type="GeneID" id="80905241"/>
<dbReference type="PANTHER" id="PTHR46206:SF7">
    <property type="entry name" value="P450, PUTATIVE (EUROFUNG)-RELATED"/>
    <property type="match status" value="1"/>
</dbReference>
<keyword evidence="6 7" id="KW-0408">Iron</keyword>
<keyword evidence="4 7" id="KW-0479">Metal-binding</keyword>
<evidence type="ECO:0000256" key="8">
    <source>
        <dbReference type="RuleBase" id="RU000461"/>
    </source>
</evidence>
<evidence type="ECO:0000256" key="3">
    <source>
        <dbReference type="ARBA" id="ARBA00010617"/>
    </source>
</evidence>
<evidence type="ECO:0000256" key="5">
    <source>
        <dbReference type="ARBA" id="ARBA00023002"/>
    </source>
</evidence>
<dbReference type="InterPro" id="IPR036396">
    <property type="entry name" value="Cyt_P450_sf"/>
</dbReference>
<reference evidence="9" key="1">
    <citation type="submission" date="2022-10" db="EMBL/GenBank/DDBJ databases">
        <title>Tapping the CABI collections for fungal endophytes: first genome assemblies for Collariella, Neodidymelliopsis, Ascochyta clinopodiicola, Didymella pomorum, Didymosphaeria variabile, Neocosmospora piperis and Neocucurbitaria cava.</title>
        <authorList>
            <person name="Hill R."/>
        </authorList>
    </citation>
    <scope>NUCLEOTIDE SEQUENCE</scope>
    <source>
        <strain evidence="9">IMI 356815</strain>
    </source>
</reference>
<evidence type="ECO:0000256" key="4">
    <source>
        <dbReference type="ARBA" id="ARBA00022723"/>
    </source>
</evidence>
<evidence type="ECO:0000313" key="10">
    <source>
        <dbReference type="Proteomes" id="UP001140513"/>
    </source>
</evidence>
<protein>
    <recommendedName>
        <fullName evidence="11">Cytochrome P450</fullName>
    </recommendedName>
</protein>
<dbReference type="Gene3D" id="1.10.630.10">
    <property type="entry name" value="Cytochrome P450"/>
    <property type="match status" value="1"/>
</dbReference>
<dbReference type="Proteomes" id="UP001140513">
    <property type="component" value="Unassembled WGS sequence"/>
</dbReference>
<dbReference type="CDD" id="cd11041">
    <property type="entry name" value="CYP503A1-like"/>
    <property type="match status" value="1"/>
</dbReference>